<sequence length="570" mass="63859">MIGTLLATALSLLLFLLLSILSISENNKNRMSTIKYSVFILITAFILTGGILYFVMPAITIPNMVLMNVIVAIIFAPILYYMTNAKVKDAKPYKSATAIIFIIAIFSLPIIFILGITALDDSYESINKNEEEEATPLSKEETPITVAPESARNKIQKAMSVVPNTQFYDLGKLQVQKVEEQIVYVAPVEFSGFWKYIRGKETEGYFTISATNVNAQPEFVQSKMKYTNSSYFSKNMKRIIYNEHPNYIQSGEAQIEIDDDGKPWYVQTIYKPIGFTNKPDMNQLKVVVIDPVTSALNIFDNSEAPEFIEGSVSSEMASLQNNYFGKYIHGWLNSVFGKKDVKIPNESGTEKSVTPIFDEQGQMFYFTDMTSPKENIDSALGYTLVNARTGVLTYYNGDKNNGIMDSEGAKQIVNKEFPEKNWEGSMPVLYNIDGNPTWIVNVLDPNGLFKQYAYISASDSDFVVFGETANETLDAYRLQMLQKPGNVDSIEEAETETKEGTVDRVLVTSNDNGQMVQYLLQGDKTIYTINVSTEPLAIFLQEGDEIKSLVKMRENGTASVEELMVEGLTE</sequence>
<organism evidence="2 3">
    <name type="scientific">Aquibacillus rhizosphaerae</name>
    <dbReference type="NCBI Taxonomy" id="3051431"/>
    <lineage>
        <taxon>Bacteria</taxon>
        <taxon>Bacillati</taxon>
        <taxon>Bacillota</taxon>
        <taxon>Bacilli</taxon>
        <taxon>Bacillales</taxon>
        <taxon>Bacillaceae</taxon>
        <taxon>Aquibacillus</taxon>
    </lineage>
</organism>
<accession>A0ABT7LBN9</accession>
<protein>
    <submittedName>
        <fullName evidence="2">DNA-binding protein</fullName>
    </submittedName>
</protein>
<gene>
    <name evidence="2" type="ORF">QQS35_19780</name>
</gene>
<feature type="transmembrane region" description="Helical" evidence="1">
    <location>
        <begin position="36"/>
        <end position="59"/>
    </location>
</feature>
<keyword evidence="1" id="KW-1133">Transmembrane helix</keyword>
<comment type="caution">
    <text evidence="2">The sequence shown here is derived from an EMBL/GenBank/DDBJ whole genome shotgun (WGS) entry which is preliminary data.</text>
</comment>
<reference evidence="2 3" key="1">
    <citation type="submission" date="2023-06" db="EMBL/GenBank/DDBJ databases">
        <title>Aquibacillus rhizosphaerae LR5S19.</title>
        <authorList>
            <person name="Sun J.-Q."/>
        </authorList>
    </citation>
    <scope>NUCLEOTIDE SEQUENCE [LARGE SCALE GENOMIC DNA]</scope>
    <source>
        <strain evidence="2 3">LR5S19</strain>
    </source>
</reference>
<keyword evidence="1" id="KW-0812">Transmembrane</keyword>
<proteinExistence type="predicted"/>
<keyword evidence="2" id="KW-0238">DNA-binding</keyword>
<keyword evidence="1" id="KW-0472">Membrane</keyword>
<evidence type="ECO:0000313" key="2">
    <source>
        <dbReference type="EMBL" id="MDL4842677.1"/>
    </source>
</evidence>
<dbReference type="EMBL" id="JASTZU010000062">
    <property type="protein sequence ID" value="MDL4842677.1"/>
    <property type="molecule type" value="Genomic_DNA"/>
</dbReference>
<keyword evidence="3" id="KW-1185">Reference proteome</keyword>
<name>A0ABT7LBN9_9BACI</name>
<evidence type="ECO:0000313" key="3">
    <source>
        <dbReference type="Proteomes" id="UP001235343"/>
    </source>
</evidence>
<feature type="transmembrane region" description="Helical" evidence="1">
    <location>
        <begin position="95"/>
        <end position="119"/>
    </location>
</feature>
<evidence type="ECO:0000256" key="1">
    <source>
        <dbReference type="SAM" id="Phobius"/>
    </source>
</evidence>
<dbReference type="RefSeq" id="WP_285933967.1">
    <property type="nucleotide sequence ID" value="NZ_JASTZU010000062.1"/>
</dbReference>
<feature type="transmembrane region" description="Helical" evidence="1">
    <location>
        <begin position="65"/>
        <end position="83"/>
    </location>
</feature>
<dbReference type="GO" id="GO:0003677">
    <property type="term" value="F:DNA binding"/>
    <property type="evidence" value="ECO:0007669"/>
    <property type="project" value="UniProtKB-KW"/>
</dbReference>
<feature type="transmembrane region" description="Helical" evidence="1">
    <location>
        <begin position="6"/>
        <end position="24"/>
    </location>
</feature>
<dbReference type="Proteomes" id="UP001235343">
    <property type="component" value="Unassembled WGS sequence"/>
</dbReference>